<organism evidence="2 3">
    <name type="scientific">Phialophora macrospora</name>
    <dbReference type="NCBI Taxonomy" id="1851006"/>
    <lineage>
        <taxon>Eukaryota</taxon>
        <taxon>Fungi</taxon>
        <taxon>Dikarya</taxon>
        <taxon>Ascomycota</taxon>
        <taxon>Pezizomycotina</taxon>
        <taxon>Eurotiomycetes</taxon>
        <taxon>Chaetothyriomycetidae</taxon>
        <taxon>Chaetothyriales</taxon>
        <taxon>Herpotrichiellaceae</taxon>
        <taxon>Phialophora</taxon>
    </lineage>
</organism>
<dbReference type="AlphaFoldDB" id="A0A0D2GHH5"/>
<gene>
    <name evidence="2" type="ORF">PV04_03864</name>
</gene>
<evidence type="ECO:0000313" key="3">
    <source>
        <dbReference type="Proteomes" id="UP000054266"/>
    </source>
</evidence>
<dbReference type="Proteomes" id="UP000054266">
    <property type="component" value="Unassembled WGS sequence"/>
</dbReference>
<reference evidence="2 3" key="1">
    <citation type="submission" date="2015-01" db="EMBL/GenBank/DDBJ databases">
        <title>The Genome Sequence of Capronia semiimmersa CBS27337.</title>
        <authorList>
            <consortium name="The Broad Institute Genomics Platform"/>
            <person name="Cuomo C."/>
            <person name="de Hoog S."/>
            <person name="Gorbushina A."/>
            <person name="Stielow B."/>
            <person name="Teixiera M."/>
            <person name="Abouelleil A."/>
            <person name="Chapman S.B."/>
            <person name="Priest M."/>
            <person name="Young S.K."/>
            <person name="Wortman J."/>
            <person name="Nusbaum C."/>
            <person name="Birren B."/>
        </authorList>
    </citation>
    <scope>NUCLEOTIDE SEQUENCE [LARGE SCALE GENOMIC DNA]</scope>
    <source>
        <strain evidence="2 3">CBS 27337</strain>
    </source>
</reference>
<evidence type="ECO:0000256" key="1">
    <source>
        <dbReference type="SAM" id="MobiDB-lite"/>
    </source>
</evidence>
<dbReference type="HOGENOM" id="CLU_2170756_0_0_1"/>
<dbReference type="EMBL" id="KN846957">
    <property type="protein sequence ID" value="KIW71729.1"/>
    <property type="molecule type" value="Genomic_DNA"/>
</dbReference>
<evidence type="ECO:0000313" key="2">
    <source>
        <dbReference type="EMBL" id="KIW71729.1"/>
    </source>
</evidence>
<name>A0A0D2GHH5_9EURO</name>
<protein>
    <submittedName>
        <fullName evidence="2">Uncharacterized protein</fullName>
    </submittedName>
</protein>
<keyword evidence="3" id="KW-1185">Reference proteome</keyword>
<accession>A0A0D2GHH5</accession>
<feature type="compositionally biased region" description="Basic and acidic residues" evidence="1">
    <location>
        <begin position="33"/>
        <end position="46"/>
    </location>
</feature>
<feature type="region of interest" description="Disordered" evidence="1">
    <location>
        <begin position="1"/>
        <end position="48"/>
    </location>
</feature>
<sequence>MSDLQQASPENAGDPDAVSSKPTEDTVQGRIRPRWEPQPRSDDQLKTRPCPQVDRLWWLYHHSPDPDRPQRVVDILPDGSLLSLAKPDQDIDCLMIHPGVPECHSDHHRR</sequence>
<proteinExistence type="predicted"/>